<dbReference type="AlphaFoldDB" id="A0AA92ET13"/>
<evidence type="ECO:0000313" key="3">
    <source>
        <dbReference type="Proteomes" id="UP000427820"/>
    </source>
</evidence>
<protein>
    <recommendedName>
        <fullName evidence="4">Lipoprotein</fullName>
    </recommendedName>
</protein>
<evidence type="ECO:0008006" key="4">
    <source>
        <dbReference type="Google" id="ProtNLM"/>
    </source>
</evidence>
<name>A0AA92ET13_9GAMM</name>
<evidence type="ECO:0000256" key="1">
    <source>
        <dbReference type="SAM" id="SignalP"/>
    </source>
</evidence>
<dbReference type="EMBL" id="CP032551">
    <property type="protein sequence ID" value="QGT95749.1"/>
    <property type="molecule type" value="Genomic_DNA"/>
</dbReference>
<dbReference type="SUPFAM" id="SSF50242">
    <property type="entry name" value="TIMP-like"/>
    <property type="match status" value="1"/>
</dbReference>
<dbReference type="Gene3D" id="2.40.50.120">
    <property type="match status" value="1"/>
</dbReference>
<dbReference type="Proteomes" id="UP000427820">
    <property type="component" value="Chromosome"/>
</dbReference>
<evidence type="ECO:0000313" key="2">
    <source>
        <dbReference type="EMBL" id="QGT95749.1"/>
    </source>
</evidence>
<dbReference type="PROSITE" id="PS51257">
    <property type="entry name" value="PROKAR_LIPOPROTEIN"/>
    <property type="match status" value="1"/>
</dbReference>
<keyword evidence="1" id="KW-0732">Signal</keyword>
<keyword evidence="3" id="KW-1185">Reference proteome</keyword>
<reference evidence="2 3" key="1">
    <citation type="submission" date="2018-09" db="EMBL/GenBank/DDBJ databases">
        <title>Whole genome sequencing of Idiomarina andamanensis W-5T (LMG 29773T= JCM 31645T).</title>
        <authorList>
            <person name="Das S.K."/>
        </authorList>
    </citation>
    <scope>NUCLEOTIDE SEQUENCE [LARGE SCALE GENOMIC DNA]</scope>
    <source>
        <strain evidence="2 3">W-5T</strain>
    </source>
</reference>
<dbReference type="InterPro" id="IPR008993">
    <property type="entry name" value="TIMP-like_OB-fold"/>
</dbReference>
<dbReference type="KEGG" id="panm:D3795_06050"/>
<proteinExistence type="predicted"/>
<sequence length="160" mass="17870">MLRVMLFTLMLSPITAFGCSCFSEAKTFEEVIQEHDAIFTGIAIDTEIIPGDWDTSFYKTKMQVIEVWKDKAVTDFVYIKTDTEKNSCGTTAPTIGNRFIVFSHVSKDGLHATGGCSTFIDLDQFETEMLSVGSEEKVVWQSVLTELWAGLGKPKTVYSK</sequence>
<feature type="chain" id="PRO_5041654753" description="Lipoprotein" evidence="1">
    <location>
        <begin position="19"/>
        <end position="160"/>
    </location>
</feature>
<feature type="signal peptide" evidence="1">
    <location>
        <begin position="1"/>
        <end position="18"/>
    </location>
</feature>
<accession>A0AA92ET13</accession>
<gene>
    <name evidence="2" type="ORF">D3795_06050</name>
</gene>
<organism evidence="2 3">
    <name type="scientific">Pseudidiomarina andamanensis</name>
    <dbReference type="NCBI Taxonomy" id="1940690"/>
    <lineage>
        <taxon>Bacteria</taxon>
        <taxon>Pseudomonadati</taxon>
        <taxon>Pseudomonadota</taxon>
        <taxon>Gammaproteobacteria</taxon>
        <taxon>Alteromonadales</taxon>
        <taxon>Idiomarinaceae</taxon>
        <taxon>Pseudidiomarina</taxon>
    </lineage>
</organism>